<feature type="domain" description="BMC" evidence="4">
    <location>
        <begin position="96"/>
        <end position="182"/>
    </location>
</feature>
<protein>
    <submittedName>
        <fullName evidence="5">BMC domain-containing protein</fullName>
    </submittedName>
</protein>
<dbReference type="PROSITE" id="PS51930">
    <property type="entry name" value="BMC_2"/>
    <property type="match status" value="2"/>
</dbReference>
<dbReference type="SMART" id="SM00877">
    <property type="entry name" value="BMC"/>
    <property type="match status" value="2"/>
</dbReference>
<dbReference type="InterPro" id="IPR044872">
    <property type="entry name" value="CcmK/CsoS1_BMC"/>
</dbReference>
<name>A0A9D6QN54_UNCEI</name>
<dbReference type="GO" id="GO:0031469">
    <property type="term" value="C:bacterial microcompartment"/>
    <property type="evidence" value="ECO:0007669"/>
    <property type="project" value="UniProtKB-SubCell"/>
</dbReference>
<feature type="domain" description="BMC" evidence="4">
    <location>
        <begin position="4"/>
        <end position="86"/>
    </location>
</feature>
<evidence type="ECO:0000313" key="6">
    <source>
        <dbReference type="Proteomes" id="UP000807850"/>
    </source>
</evidence>
<evidence type="ECO:0000256" key="2">
    <source>
        <dbReference type="ARBA" id="ARBA00024446"/>
    </source>
</evidence>
<evidence type="ECO:0000256" key="1">
    <source>
        <dbReference type="ARBA" id="ARBA00024322"/>
    </source>
</evidence>
<comment type="caution">
    <text evidence="5">The sequence shown here is derived from an EMBL/GenBank/DDBJ whole genome shotgun (WGS) entry which is preliminary data.</text>
</comment>
<dbReference type="Pfam" id="PF00936">
    <property type="entry name" value="BMC"/>
    <property type="match status" value="2"/>
</dbReference>
<dbReference type="CDD" id="cd07053">
    <property type="entry name" value="BMC_PduT_repeat1"/>
    <property type="match status" value="1"/>
</dbReference>
<sequence>MHVAIAAIETSSIAQGTVAGDAMVKQAEVTLIEACPLSPGKYWVLIGGEVGPVRAAFARGVEVAAETLLDSLFIPQLHAMVVPALRGTPGARDDDALGVIETLTAAAAIIAADRAAKTADVLLRDIRLANGLGGKAFVFLSGEVGDVQAAVDAGRDEAVRKGLLVRSVVVPRLHPQMKERVY</sequence>
<dbReference type="InterPro" id="IPR050575">
    <property type="entry name" value="BMC_shell"/>
</dbReference>
<dbReference type="EMBL" id="JACQAY010000300">
    <property type="protein sequence ID" value="MBI3540413.1"/>
    <property type="molecule type" value="Genomic_DNA"/>
</dbReference>
<dbReference type="InterPro" id="IPR000249">
    <property type="entry name" value="BMC_dom"/>
</dbReference>
<dbReference type="InterPro" id="IPR037233">
    <property type="entry name" value="CcmK-like_sf"/>
</dbReference>
<dbReference type="PIRSF" id="PIRSF034834">
    <property type="entry name" value="PduT"/>
    <property type="match status" value="1"/>
</dbReference>
<gene>
    <name evidence="5" type="ORF">HY076_09090</name>
</gene>
<dbReference type="AlphaFoldDB" id="A0A9D6QN54"/>
<organism evidence="5 6">
    <name type="scientific">Eiseniibacteriota bacterium</name>
    <dbReference type="NCBI Taxonomy" id="2212470"/>
    <lineage>
        <taxon>Bacteria</taxon>
        <taxon>Candidatus Eiseniibacteriota</taxon>
    </lineage>
</organism>
<dbReference type="PANTHER" id="PTHR33941">
    <property type="entry name" value="PROPANEDIOL UTILIZATION PROTEIN PDUA"/>
    <property type="match status" value="1"/>
</dbReference>
<dbReference type="Gene3D" id="3.30.70.1710">
    <property type="match status" value="2"/>
</dbReference>
<evidence type="ECO:0000256" key="3">
    <source>
        <dbReference type="PROSITE-ProRule" id="PRU01278"/>
    </source>
</evidence>
<comment type="subcellular location">
    <subcellularLocation>
        <location evidence="1">Bacterial microcompartment</location>
    </subcellularLocation>
</comment>
<keyword evidence="2" id="KW-1283">Bacterial microcompartment</keyword>
<dbReference type="PANTHER" id="PTHR33941:SF11">
    <property type="entry name" value="BACTERIAL MICROCOMPARTMENT SHELL PROTEIN PDUJ"/>
    <property type="match status" value="1"/>
</dbReference>
<reference evidence="5" key="1">
    <citation type="submission" date="2020-07" db="EMBL/GenBank/DDBJ databases">
        <title>Huge and variable diversity of episymbiotic CPR bacteria and DPANN archaea in groundwater ecosystems.</title>
        <authorList>
            <person name="He C.Y."/>
            <person name="Keren R."/>
            <person name="Whittaker M."/>
            <person name="Farag I.F."/>
            <person name="Doudna J."/>
            <person name="Cate J.H.D."/>
            <person name="Banfield J.F."/>
        </authorList>
    </citation>
    <scope>NUCLEOTIDE SEQUENCE</scope>
    <source>
        <strain evidence="5">NC_groundwater_928_Pr1_S-0.2um_72_17</strain>
    </source>
</reference>
<evidence type="ECO:0000313" key="5">
    <source>
        <dbReference type="EMBL" id="MBI3540413.1"/>
    </source>
</evidence>
<accession>A0A9D6QN54</accession>
<dbReference type="CDD" id="cd07054">
    <property type="entry name" value="BMC_PduT_repeat2"/>
    <property type="match status" value="1"/>
</dbReference>
<comment type="similarity">
    <text evidence="3">Belongs to the bacterial microcompartments protein family.</text>
</comment>
<dbReference type="InterPro" id="IPR011238">
    <property type="entry name" value="Micro_shell_prot_PduT"/>
</dbReference>
<dbReference type="Proteomes" id="UP000807850">
    <property type="component" value="Unassembled WGS sequence"/>
</dbReference>
<proteinExistence type="inferred from homology"/>
<dbReference type="SUPFAM" id="SSF143414">
    <property type="entry name" value="CcmK-like"/>
    <property type="match status" value="2"/>
</dbReference>
<evidence type="ECO:0000259" key="4">
    <source>
        <dbReference type="PROSITE" id="PS51930"/>
    </source>
</evidence>